<dbReference type="AlphaFoldDB" id="A0A8J4E672"/>
<protein>
    <recommendedName>
        <fullName evidence="4">CU044_5270 family protein</fullName>
    </recommendedName>
</protein>
<evidence type="ECO:0000313" key="3">
    <source>
        <dbReference type="Proteomes" id="UP000612585"/>
    </source>
</evidence>
<feature type="transmembrane region" description="Helical" evidence="1">
    <location>
        <begin position="61"/>
        <end position="81"/>
    </location>
</feature>
<proteinExistence type="predicted"/>
<evidence type="ECO:0000313" key="2">
    <source>
        <dbReference type="EMBL" id="GIJ63760.1"/>
    </source>
</evidence>
<comment type="caution">
    <text evidence="2">The sequence shown here is derived from an EMBL/GenBank/DDBJ whole genome shotgun (WGS) entry which is preliminary data.</text>
</comment>
<keyword evidence="1" id="KW-0472">Membrane</keyword>
<dbReference type="InterPro" id="IPR047789">
    <property type="entry name" value="CU044_5270-like"/>
</dbReference>
<accession>A0A8J4E672</accession>
<organism evidence="2 3">
    <name type="scientific">Virgisporangium aurantiacum</name>
    <dbReference type="NCBI Taxonomy" id="175570"/>
    <lineage>
        <taxon>Bacteria</taxon>
        <taxon>Bacillati</taxon>
        <taxon>Actinomycetota</taxon>
        <taxon>Actinomycetes</taxon>
        <taxon>Micromonosporales</taxon>
        <taxon>Micromonosporaceae</taxon>
        <taxon>Virgisporangium</taxon>
    </lineage>
</organism>
<dbReference type="Proteomes" id="UP000612585">
    <property type="component" value="Unassembled WGS sequence"/>
</dbReference>
<keyword evidence="1" id="KW-1133">Transmembrane helix</keyword>
<reference evidence="2" key="1">
    <citation type="submission" date="2021-01" db="EMBL/GenBank/DDBJ databases">
        <title>Whole genome shotgun sequence of Virgisporangium aurantiacum NBRC 16421.</title>
        <authorList>
            <person name="Komaki H."/>
            <person name="Tamura T."/>
        </authorList>
    </citation>
    <scope>NUCLEOTIDE SEQUENCE</scope>
    <source>
        <strain evidence="2">NBRC 16421</strain>
    </source>
</reference>
<keyword evidence="1" id="KW-0812">Transmembrane</keyword>
<dbReference type="RefSeq" id="WP_204010973.1">
    <property type="nucleotide sequence ID" value="NZ_BOPG01000102.1"/>
</dbReference>
<evidence type="ECO:0008006" key="4">
    <source>
        <dbReference type="Google" id="ProtNLM"/>
    </source>
</evidence>
<sequence length="314" mass="33723">MNRSPNRSDADVREELARLVPGTVERDLPSDRHHQLQEFVMSEIHRDRRTTRARPPVRRPVLVTAALTAAAAIAAVVGVTATGGSGDSPPPPRQTTATLSGPDLLLAAATTAQQQPDGTGTYWYIKTVTTDGTRWEYWFDRDGKAWYRTPKFGDRPVASPNNAGFTVGAHNVSLQQIQNLPTSPDALKAWVTTAVENSGIRNSGGPLDADGRAEHVFYGLISLVSQLPAPPKVRAAAFQAIAAYPNVTNLGPVDGGTGLRITLFDDLQVQLVIDPATTRVHRSTFVVLPEGGLYMAGEGGSIALTTEWTDTLPQ</sequence>
<name>A0A8J4E672_9ACTN</name>
<keyword evidence="3" id="KW-1185">Reference proteome</keyword>
<evidence type="ECO:0000256" key="1">
    <source>
        <dbReference type="SAM" id="Phobius"/>
    </source>
</evidence>
<dbReference type="NCBIfam" id="NF038083">
    <property type="entry name" value="CU044_5270_fam"/>
    <property type="match status" value="1"/>
</dbReference>
<gene>
    <name evidence="2" type="ORF">Vau01_112760</name>
</gene>
<dbReference type="EMBL" id="BOPG01000102">
    <property type="protein sequence ID" value="GIJ63760.1"/>
    <property type="molecule type" value="Genomic_DNA"/>
</dbReference>